<keyword evidence="3" id="KW-0804">Transcription</keyword>
<reference evidence="5 6" key="1">
    <citation type="submission" date="2017-01" db="EMBL/GenBank/DDBJ databases">
        <title>Genome Analysis of Deinococcus marmoris KOPRI26562.</title>
        <authorList>
            <person name="Kim J.H."/>
            <person name="Oh H.-M."/>
        </authorList>
    </citation>
    <scope>NUCLEOTIDE SEQUENCE [LARGE SCALE GENOMIC DNA]</scope>
    <source>
        <strain evidence="5 6">KOPRI26562</strain>
    </source>
</reference>
<name>A0A1U7P3G4_9DEIO</name>
<dbReference type="Proteomes" id="UP000186607">
    <property type="component" value="Unassembled WGS sequence"/>
</dbReference>
<feature type="domain" description="HTH hxlR-type" evidence="4">
    <location>
        <begin position="23"/>
        <end position="121"/>
    </location>
</feature>
<dbReference type="EMBL" id="MSTI01000023">
    <property type="protein sequence ID" value="OLV19700.1"/>
    <property type="molecule type" value="Genomic_DNA"/>
</dbReference>
<gene>
    <name evidence="5" type="ORF">BOO71_0001960</name>
</gene>
<dbReference type="PROSITE" id="PS51118">
    <property type="entry name" value="HTH_HXLR"/>
    <property type="match status" value="1"/>
</dbReference>
<dbReference type="STRING" id="249408.BOO71_0001960"/>
<dbReference type="InterPro" id="IPR036388">
    <property type="entry name" value="WH-like_DNA-bd_sf"/>
</dbReference>
<dbReference type="PANTHER" id="PTHR33204:SF37">
    <property type="entry name" value="HTH-TYPE TRANSCRIPTIONAL REGULATOR YODB"/>
    <property type="match status" value="1"/>
</dbReference>
<protein>
    <submittedName>
        <fullName evidence="5">Transcriptional regulator, HxlR family</fullName>
    </submittedName>
</protein>
<evidence type="ECO:0000313" key="5">
    <source>
        <dbReference type="EMBL" id="OLV19700.1"/>
    </source>
</evidence>
<dbReference type="Gene3D" id="1.10.10.10">
    <property type="entry name" value="Winged helix-like DNA-binding domain superfamily/Winged helix DNA-binding domain"/>
    <property type="match status" value="1"/>
</dbReference>
<dbReference type="SUPFAM" id="SSF46785">
    <property type="entry name" value="Winged helix' DNA-binding domain"/>
    <property type="match status" value="1"/>
</dbReference>
<dbReference type="Pfam" id="PF01638">
    <property type="entry name" value="HxlR"/>
    <property type="match status" value="1"/>
</dbReference>
<dbReference type="InterPro" id="IPR002577">
    <property type="entry name" value="HTH_HxlR"/>
</dbReference>
<dbReference type="GO" id="GO:0003677">
    <property type="term" value="F:DNA binding"/>
    <property type="evidence" value="ECO:0007669"/>
    <property type="project" value="UniProtKB-KW"/>
</dbReference>
<evidence type="ECO:0000256" key="1">
    <source>
        <dbReference type="ARBA" id="ARBA00023015"/>
    </source>
</evidence>
<keyword evidence="2" id="KW-0238">DNA-binding</keyword>
<dbReference type="PANTHER" id="PTHR33204">
    <property type="entry name" value="TRANSCRIPTIONAL REGULATOR, MARR FAMILY"/>
    <property type="match status" value="1"/>
</dbReference>
<keyword evidence="1" id="KW-0805">Transcription regulation</keyword>
<dbReference type="CDD" id="cd00090">
    <property type="entry name" value="HTH_ARSR"/>
    <property type="match status" value="1"/>
</dbReference>
<evidence type="ECO:0000259" key="4">
    <source>
        <dbReference type="PROSITE" id="PS51118"/>
    </source>
</evidence>
<comment type="caution">
    <text evidence="5">The sequence shown here is derived from an EMBL/GenBank/DDBJ whole genome shotgun (WGS) entry which is preliminary data.</text>
</comment>
<proteinExistence type="predicted"/>
<evidence type="ECO:0000256" key="2">
    <source>
        <dbReference type="ARBA" id="ARBA00023125"/>
    </source>
</evidence>
<dbReference type="InterPro" id="IPR011991">
    <property type="entry name" value="ArsR-like_HTH"/>
</dbReference>
<keyword evidence="6" id="KW-1185">Reference proteome</keyword>
<evidence type="ECO:0000313" key="6">
    <source>
        <dbReference type="Proteomes" id="UP000186607"/>
    </source>
</evidence>
<organism evidence="5 6">
    <name type="scientific">Deinococcus marmoris</name>
    <dbReference type="NCBI Taxonomy" id="249408"/>
    <lineage>
        <taxon>Bacteria</taxon>
        <taxon>Thermotogati</taxon>
        <taxon>Deinococcota</taxon>
        <taxon>Deinococci</taxon>
        <taxon>Deinococcales</taxon>
        <taxon>Deinococcaceae</taxon>
        <taxon>Deinococcus</taxon>
    </lineage>
</organism>
<evidence type="ECO:0000256" key="3">
    <source>
        <dbReference type="ARBA" id="ARBA00023163"/>
    </source>
</evidence>
<sequence>MSKIIGSTPALALLPPEAFQQGCPTRAILEEVTNRWSPLILAALLGEPLRFSALNTKVQGISQKMLSQNLKVLVRSGLVERSVASTIPPQVTYTLTASGTELATMMCGLIHWMGGRTEQFRAAHERYDADSNQFDLGSGHSAQEGAMA</sequence>
<dbReference type="AlphaFoldDB" id="A0A1U7P3G4"/>
<dbReference type="InterPro" id="IPR036390">
    <property type="entry name" value="WH_DNA-bd_sf"/>
</dbReference>
<dbReference type="OrthoDB" id="9791143at2"/>
<accession>A0A1U7P3G4</accession>